<dbReference type="Proteomes" id="UP001279012">
    <property type="component" value="Unassembled WGS sequence"/>
</dbReference>
<accession>A0AAW9DY38</accession>
<reference evidence="2" key="1">
    <citation type="submission" date="2023-11" db="EMBL/GenBank/DDBJ databases">
        <title>Detection of rare carbapenemases in Enterobacterales - comparison of two colorimetric and two CIM-based carbapenemase assays.</title>
        <authorList>
            <person name="Schaffarczyk L."/>
            <person name="Noster J."/>
            <person name="Stelzer Y."/>
            <person name="Sattler J."/>
            <person name="Gatermann S."/>
            <person name="Hamprecht A."/>
        </authorList>
    </citation>
    <scope>NUCLEOTIDE SEQUENCE</scope>
    <source>
        <strain evidence="2">CIM-Cont-037</strain>
    </source>
</reference>
<keyword evidence="1" id="KW-0472">Membrane</keyword>
<evidence type="ECO:0000256" key="1">
    <source>
        <dbReference type="SAM" id="Phobius"/>
    </source>
</evidence>
<gene>
    <name evidence="2" type="ORF">SJ059_00525</name>
</gene>
<dbReference type="InterPro" id="IPR004711">
    <property type="entry name" value="Benzoate_Transporter"/>
</dbReference>
<feature type="transmembrane region" description="Helical" evidence="1">
    <location>
        <begin position="248"/>
        <end position="277"/>
    </location>
</feature>
<keyword evidence="1" id="KW-1133">Transmembrane helix</keyword>
<dbReference type="Pfam" id="PF03594">
    <property type="entry name" value="BenE"/>
    <property type="match status" value="1"/>
</dbReference>
<organism evidence="2 3">
    <name type="scientific">Klebsiella aerogenes</name>
    <name type="common">Enterobacter aerogenes</name>
    <dbReference type="NCBI Taxonomy" id="548"/>
    <lineage>
        <taxon>Bacteria</taxon>
        <taxon>Pseudomonadati</taxon>
        <taxon>Pseudomonadota</taxon>
        <taxon>Gammaproteobacteria</taxon>
        <taxon>Enterobacterales</taxon>
        <taxon>Enterobacteriaceae</taxon>
        <taxon>Klebsiella/Raoultella group</taxon>
        <taxon>Klebsiella</taxon>
    </lineage>
</organism>
<feature type="transmembrane region" description="Helical" evidence="1">
    <location>
        <begin position="320"/>
        <end position="339"/>
    </location>
</feature>
<feature type="transmembrane region" description="Helical" evidence="1">
    <location>
        <begin position="289"/>
        <end position="314"/>
    </location>
</feature>
<proteinExistence type="predicted"/>
<protein>
    <submittedName>
        <fullName evidence="2">Benzoate/H(+) symporter BenE family transporter</fullName>
    </submittedName>
</protein>
<evidence type="ECO:0000313" key="2">
    <source>
        <dbReference type="EMBL" id="MDX7012964.1"/>
    </source>
</evidence>
<dbReference type="NCBIfam" id="TIGR00843">
    <property type="entry name" value="benE"/>
    <property type="match status" value="1"/>
</dbReference>
<feature type="transmembrane region" description="Helical" evidence="1">
    <location>
        <begin position="96"/>
        <end position="119"/>
    </location>
</feature>
<dbReference type="EMBL" id="JAWZZT010000001">
    <property type="protein sequence ID" value="MDX7012964.1"/>
    <property type="molecule type" value="Genomic_DNA"/>
</dbReference>
<dbReference type="PANTHER" id="PTHR30199:SF0">
    <property type="entry name" value="INNER MEMBRANE PROTEIN YDCO"/>
    <property type="match status" value="1"/>
</dbReference>
<feature type="transmembrane region" description="Helical" evidence="1">
    <location>
        <begin position="351"/>
        <end position="384"/>
    </location>
</feature>
<keyword evidence="1" id="KW-0812">Transmembrane</keyword>
<evidence type="ECO:0000313" key="3">
    <source>
        <dbReference type="Proteomes" id="UP001279012"/>
    </source>
</evidence>
<name>A0AAW9DY38_KLEAE</name>
<feature type="transmembrane region" description="Helical" evidence="1">
    <location>
        <begin position="210"/>
        <end position="228"/>
    </location>
</feature>
<dbReference type="PANTHER" id="PTHR30199">
    <property type="entry name" value="MFS FAMILY TRANSPORTER, PREDICTED SUBSTRATE BENZOATE"/>
    <property type="match status" value="1"/>
</dbReference>
<dbReference type="GO" id="GO:0042925">
    <property type="term" value="F:benzoate transmembrane transporter activity"/>
    <property type="evidence" value="ECO:0007669"/>
    <property type="project" value="InterPro"/>
</dbReference>
<sequence>MFMRSFTLPIPTLLAGFVAVLVGYASSAAIIWQAAAAAGADAGQIAGWMTALGLAMGVSTLVLTLWRKVPILTAWSTPGAALLVSGLQGATLAQAVGIFVFANALILLCGVTGLFARLMKIIPHSLAAAMLAGILLRFGLQAFSSLQDNLPLCGGMFAAWLLCKALYPRFAVVAALAAGGIIALLTGALSPVANDMVFVAPQWITPQFTPSLLLSVGVPFFLVTMASQNAPGLATIQASGYRVPVSPLIVFTGALALLFSPFGVYSVCIAAITAAICQSPDAHPDADKRWLAAAAAGVFYLLAGLFGGSITALMAALPPVWIQMLAGLALLGTISGSLYQALGQENERDAAVVTFLVTASGVSLAGVGSAFWGLVLGGISYMLLTTLRRT</sequence>
<feature type="transmembrane region" description="Helical" evidence="1">
    <location>
        <begin position="166"/>
        <end position="189"/>
    </location>
</feature>
<feature type="transmembrane region" description="Helical" evidence="1">
    <location>
        <begin position="46"/>
        <end position="65"/>
    </location>
</feature>
<feature type="transmembrane region" description="Helical" evidence="1">
    <location>
        <begin position="126"/>
        <end position="146"/>
    </location>
</feature>
<dbReference type="GO" id="GO:0005886">
    <property type="term" value="C:plasma membrane"/>
    <property type="evidence" value="ECO:0007669"/>
    <property type="project" value="TreeGrafter"/>
</dbReference>
<comment type="caution">
    <text evidence="2">The sequence shown here is derived from an EMBL/GenBank/DDBJ whole genome shotgun (WGS) entry which is preliminary data.</text>
</comment>
<dbReference type="AlphaFoldDB" id="A0AAW9DY38"/>
<dbReference type="RefSeq" id="WP_260224630.1">
    <property type="nucleotide sequence ID" value="NZ_CAKNDN010000001.1"/>
</dbReference>